<evidence type="ECO:0000313" key="2">
    <source>
        <dbReference type="Proteomes" id="UP000321323"/>
    </source>
</evidence>
<proteinExistence type="predicted"/>
<dbReference type="EMBL" id="CP136508">
    <property type="protein sequence ID" value="WUR15491.1"/>
    <property type="molecule type" value="Genomic_DNA"/>
</dbReference>
<accession>A0ABZ1URZ6</accession>
<reference evidence="1 2" key="1">
    <citation type="journal article" date="2019" name="Int. J. Syst. Evol. Microbiol.">
        <title>The Draft Whole-Genome Sequence of the Antibiotic Producer Empedobacter haloabium ATCC 31962 Provides Indications for Its Taxonomic Reclassification.</title>
        <authorList>
            <person name="Miess H."/>
            <person name="Arlt P."/>
            <person name="Apel A.K."/>
            <person name="Weber T."/>
            <person name="Nieselt K."/>
            <person name="Hanssen F."/>
            <person name="Czemmel S."/>
            <person name="Nahnsen S."/>
            <person name="Gross H."/>
        </authorList>
    </citation>
    <scope>NUCLEOTIDE SEQUENCE [LARGE SCALE GENOMIC DNA]</scope>
    <source>
        <strain evidence="1 2">ATCC 31962</strain>
    </source>
</reference>
<protein>
    <submittedName>
        <fullName evidence="1">Uncharacterized protein</fullName>
    </submittedName>
</protein>
<keyword evidence="2" id="KW-1185">Reference proteome</keyword>
<name>A0ABZ1URZ6_9BURK</name>
<sequence>MEFMDRCGRRVFRTGGERQLAADGVREGMDLAARKAVRILAALRASDQFDYPGAAEDDAETLQFILRNDVIAIEVVSLEVTPDRCVGIPCDRRLARIPIRGAGFSESLPLKFIIAGRRVDSRI</sequence>
<evidence type="ECO:0000313" key="1">
    <source>
        <dbReference type="EMBL" id="WUR15491.1"/>
    </source>
</evidence>
<dbReference type="Proteomes" id="UP000321323">
    <property type="component" value="Chromosome"/>
</dbReference>
<gene>
    <name evidence="1" type="ORF">E7V67_010435</name>
</gene>
<organism evidence="1 2">
    <name type="scientific">[Empedobacter] haloabium</name>
    <dbReference type="NCBI Taxonomy" id="592317"/>
    <lineage>
        <taxon>Bacteria</taxon>
        <taxon>Pseudomonadati</taxon>
        <taxon>Pseudomonadota</taxon>
        <taxon>Betaproteobacteria</taxon>
        <taxon>Burkholderiales</taxon>
        <taxon>Oxalobacteraceae</taxon>
        <taxon>Telluria group</taxon>
        <taxon>Telluria group incertae sedis</taxon>
    </lineage>
</organism>